<evidence type="ECO:0000259" key="4">
    <source>
        <dbReference type="Pfam" id="PF17882"/>
    </source>
</evidence>
<evidence type="ECO:0000256" key="3">
    <source>
        <dbReference type="ARBA" id="ARBA00022737"/>
    </source>
</evidence>
<feature type="domain" description="OAA-family lectin sugar binding" evidence="4">
    <location>
        <begin position="80"/>
        <end position="143"/>
    </location>
</feature>
<evidence type="ECO:0000313" key="6">
    <source>
        <dbReference type="PDB" id="4GU8"/>
    </source>
</evidence>
<dbReference type="AlphaFoldDB" id="R4GRU1"/>
<proteinExistence type="evidence at protein level"/>
<feature type="domain" description="OAA-family lectin sugar binding" evidence="4">
    <location>
        <begin position="148"/>
        <end position="208"/>
    </location>
</feature>
<keyword evidence="3" id="KW-0677">Repeat</keyword>
<dbReference type="PDB" id="4GK9">
    <property type="method" value="X-ray"/>
    <property type="resolution" value="1.90 A"/>
    <property type="chains" value="A=1-279"/>
</dbReference>
<dbReference type="InterPro" id="IPR040964">
    <property type="entry name" value="SBD"/>
</dbReference>
<dbReference type="GO" id="GO:0030246">
    <property type="term" value="F:carbohydrate binding"/>
    <property type="evidence" value="ECO:0007669"/>
    <property type="project" value="UniProtKB-KW"/>
</dbReference>
<name>R4GRU1_9BURK</name>
<organism evidence="6">
    <name type="scientific">Burkholderia oklahomensis</name>
    <dbReference type="NCBI Taxonomy" id="342113"/>
    <lineage>
        <taxon>Bacteria</taxon>
        <taxon>Pseudomonadati</taxon>
        <taxon>Pseudomonadota</taxon>
        <taxon>Betaproteobacteria</taxon>
        <taxon>Burkholderiales</taxon>
        <taxon>Burkholderiaceae</taxon>
        <taxon>Burkholderia</taxon>
        <taxon>pseudomallei group</taxon>
    </lineage>
</organism>
<evidence type="ECO:0007829" key="7">
    <source>
        <dbReference type="PDB" id="4GK9"/>
    </source>
</evidence>
<keyword evidence="2" id="KW-0430">Lectin</keyword>
<dbReference type="Pfam" id="PF17882">
    <property type="entry name" value="SBD"/>
    <property type="match status" value="4"/>
</dbReference>
<dbReference type="PDB" id="4GU8">
    <property type="method" value="X-ray"/>
    <property type="resolution" value="2.40 A"/>
    <property type="chains" value="A/B/C/D/E/F/G/H=1-279"/>
</dbReference>
<dbReference type="PDBsum" id="4GK9"/>
<evidence type="ECO:0000256" key="1">
    <source>
        <dbReference type="ARBA" id="ARBA00008512"/>
    </source>
</evidence>
<comment type="similarity">
    <text evidence="1">Belongs to the bacterial lectin family.</text>
</comment>
<protein>
    <submittedName>
        <fullName evidence="5 6">Agglutinin (BOA)</fullName>
    </submittedName>
</protein>
<evidence type="ECO:0000313" key="5">
    <source>
        <dbReference type="PDB" id="4GK9"/>
    </source>
</evidence>
<feature type="domain" description="OAA-family lectin sugar binding" evidence="4">
    <location>
        <begin position="16"/>
        <end position="77"/>
    </location>
</feature>
<dbReference type="Gene3D" id="2.40.128.450">
    <property type="match status" value="2"/>
</dbReference>
<feature type="domain" description="OAA-family lectin sugar binding" evidence="4">
    <location>
        <begin position="213"/>
        <end position="275"/>
    </location>
</feature>
<dbReference type="InterPro" id="IPR053726">
    <property type="entry name" value="Bacterial_Lectin_Domain_sf"/>
</dbReference>
<evidence type="ECO:0000256" key="2">
    <source>
        <dbReference type="ARBA" id="ARBA00022734"/>
    </source>
</evidence>
<keyword evidence="7 8" id="KW-0002">3D-structure</keyword>
<evidence type="ECO:0007829" key="8">
    <source>
        <dbReference type="PDB" id="4GU8"/>
    </source>
</evidence>
<sequence length="279" mass="29033">SVDMTKTSKGFNNLQHVQNQWGGSSAPWHEGGMWVLGCRSGQNVVALNIKSGDGGRTLTGTMTYVGEGPIGFRATLTQSNTYAVENQWGGSSAPWHPGGTWVIGCRVNQQVVALDIESGDQGATLAGTMTYAGEGPIGFKSQQADGGVYAVENQWGGSSAPWHNGGVWVIGARDQAVVAVSIGSTDSGKTLNGNMTYAGEGPIGFKGNSVAGNNYAVENQWGGTSAPWHPGGIWLLGCRSGQNVVELYITSGDNGNTFHGSMTYSGEGPIGFRAMALPQ</sequence>
<dbReference type="PDBsum" id="4GU8"/>
<dbReference type="SMR" id="R4GRU1"/>
<accession>R4GRU1</accession>
<reference evidence="7 8" key="1">
    <citation type="journal article" date="2013" name="FEBS J.">
        <title>Burkholderia oklahomensis agglutinin is a canonical two-domain OAA-family lectin: structures, carbohydrate binding and anti-HIV activity.</title>
        <authorList>
            <person name="Whitley M.J."/>
            <person name="Furey W."/>
            <person name="Kollipara S."/>
            <person name="Gronenborn A.M."/>
        </authorList>
    </citation>
    <scope>X-RAY CRYSTALLOGRAPHY (1.90 ANGSTROMS) IN COMPLEX WITH BETA-D-MANNOSE AND MANNOSE</scope>
</reference>